<sequence>MTAPRSVVVEQPRGTAVLRLRGQEVARYVWQPEVPLGSSPRPYLHPVRTFAGAAVTDAAPDSHPHQFGISVAAPDVDGHNFWGGRTFIAGHGPAWLDNHGTQAHQRWLRRTDTELAHTLLWTGAHHTPLLREERSISCWPVTGTAWALAVRTELTNALDRPLPVRSPAAHGRVGAGYGGVFWRGPALAGTARVFSAAGADVPAVHGSAAAWVAVTGDAWTMLFAPGDETTARDRWFVRARDYIGVCSSLTWDEPLVLAPGETIARRVVAVIADGALSTEAAAELVAAAGRAP</sequence>
<protein>
    <submittedName>
        <fullName evidence="1">Oxidoreductase</fullName>
    </submittedName>
</protein>
<dbReference type="InterPro" id="IPR029475">
    <property type="entry name" value="DUF6807"/>
</dbReference>
<proteinExistence type="predicted"/>
<reference evidence="1" key="1">
    <citation type="submission" date="2022-12" db="EMBL/GenBank/DDBJ databases">
        <title>New Phytohabitans aurantiacus sp. RD004123 nov., an actinomycete isolated from soil.</title>
        <authorList>
            <person name="Triningsih D.W."/>
            <person name="Harunari E."/>
            <person name="Igarashi Y."/>
        </authorList>
    </citation>
    <scope>NUCLEOTIDE SEQUENCE</scope>
    <source>
        <strain evidence="1">RD004123</strain>
    </source>
</reference>
<dbReference type="Proteomes" id="UP001144280">
    <property type="component" value="Unassembled WGS sequence"/>
</dbReference>
<dbReference type="EMBL" id="BSDI01000063">
    <property type="protein sequence ID" value="GLI02500.1"/>
    <property type="molecule type" value="Genomic_DNA"/>
</dbReference>
<keyword evidence="2" id="KW-1185">Reference proteome</keyword>
<comment type="caution">
    <text evidence="1">The sequence shown here is derived from an EMBL/GenBank/DDBJ whole genome shotgun (WGS) entry which is preliminary data.</text>
</comment>
<dbReference type="RefSeq" id="WP_281904023.1">
    <property type="nucleotide sequence ID" value="NZ_BSDI01000063.1"/>
</dbReference>
<gene>
    <name evidence="1" type="ORF">Pa4123_77780</name>
</gene>
<organism evidence="1 2">
    <name type="scientific">Phytohabitans aurantiacus</name>
    <dbReference type="NCBI Taxonomy" id="3016789"/>
    <lineage>
        <taxon>Bacteria</taxon>
        <taxon>Bacillati</taxon>
        <taxon>Actinomycetota</taxon>
        <taxon>Actinomycetes</taxon>
        <taxon>Micromonosporales</taxon>
        <taxon>Micromonosporaceae</taxon>
    </lineage>
</organism>
<evidence type="ECO:0000313" key="2">
    <source>
        <dbReference type="Proteomes" id="UP001144280"/>
    </source>
</evidence>
<evidence type="ECO:0000313" key="1">
    <source>
        <dbReference type="EMBL" id="GLI02500.1"/>
    </source>
</evidence>
<accession>A0ABQ5R7Z4</accession>
<dbReference type="Pfam" id="PF14100">
    <property type="entry name" value="DUF6807"/>
    <property type="match status" value="1"/>
</dbReference>
<name>A0ABQ5R7Z4_9ACTN</name>